<keyword evidence="3" id="KW-0472">Membrane</keyword>
<feature type="chain" id="PRO_5006668479" description="VPS10 domain-containing protein" evidence="5">
    <location>
        <begin position="23"/>
        <end position="672"/>
    </location>
</feature>
<evidence type="ECO:0000259" key="6">
    <source>
        <dbReference type="SMART" id="SM00602"/>
    </source>
</evidence>
<dbReference type="Pfam" id="PF15901">
    <property type="entry name" value="Sortilin_C"/>
    <property type="match status" value="1"/>
</dbReference>
<dbReference type="PANTHER" id="PTHR12106:SF27">
    <property type="entry name" value="SORTILIN-RELATED RECEPTOR"/>
    <property type="match status" value="1"/>
</dbReference>
<feature type="signal peptide" evidence="5">
    <location>
        <begin position="1"/>
        <end position="22"/>
    </location>
</feature>
<proteinExistence type="predicted"/>
<keyword evidence="4" id="KW-0325">Glycoprotein</keyword>
<evidence type="ECO:0000256" key="1">
    <source>
        <dbReference type="ARBA" id="ARBA00004370"/>
    </source>
</evidence>
<keyword evidence="5" id="KW-0732">Signal</keyword>
<dbReference type="InterPro" id="IPR015943">
    <property type="entry name" value="WD40/YVTN_repeat-like_dom_sf"/>
</dbReference>
<dbReference type="InterPro" id="IPR050310">
    <property type="entry name" value="VPS10-sortilin"/>
</dbReference>
<dbReference type="OrthoDB" id="6772950at2759"/>
<accession>A0A0T6B9G7</accession>
<dbReference type="SMART" id="SM00602">
    <property type="entry name" value="VPS10"/>
    <property type="match status" value="1"/>
</dbReference>
<sequence length="672" mass="77137">MVLRILFITSLFSNFLVLNVIANYNYERVTLYGYEHSPPGRERSLLLNSDDGDEIFADSNVRHKRDAPQIKDNFTTVHALNDTHKQLMVHWVGEGSDVIICLARDPVSNLAAPTNVNPSAVYISYDYGESFENKTELFKLDNGSYSSVEKFYNHPNFNTHFVFTDTRNKHIFITTNHGKNITRIRVNFTPSEVQFRELHPRTILILDKASSDRELYYSIDFGESFQVFDQHVKSFVFANSKQDLILQRMLPSNLSSIYYTKSSPLARYFVWLTKDVVDMFVKGDYIFFTKKSTSEDHDLFVSYKFKKAKQCIFDTQLRRQAYQIVDITNDRALVSVSHNDMTSHLYVSESLGVKEDTIRFTLSLPYVLSYFPNTTWPDTWLHHVAEEPFTDLYKVEGLTGIYIASQVAHVPPSLNLGPQHLITKVTFDHGRSWDYIKAPERDNEGQLISCDLAANCSLHLSQRFSQLYPDTRTVSILSSKSAPGILVATGVIGKSLKGHFGVYISTDAGLTWKQALKDLYFFNMGDHGGILTAVKYYKVRRETRYILYSTNEGEKWNEIPFHDEEIRLYGLMTEPGENTTIFTMFGSLPDAHRWIIVKIDLQSVFKNQCKPEDYKDWTPSTVINGQSTIPCNMGQQSVYKRRLGNASCYNGENYDSPISVQPCECTAVDYEW</sequence>
<dbReference type="InterPro" id="IPR031778">
    <property type="entry name" value="Sortilin_N"/>
</dbReference>
<evidence type="ECO:0000313" key="8">
    <source>
        <dbReference type="Proteomes" id="UP000051574"/>
    </source>
</evidence>
<keyword evidence="8" id="KW-1185">Reference proteome</keyword>
<dbReference type="Gene3D" id="2.130.10.10">
    <property type="entry name" value="YVTN repeat-like/Quinoprotein amine dehydrogenase"/>
    <property type="match status" value="1"/>
</dbReference>
<organism evidence="7 8">
    <name type="scientific">Oryctes borbonicus</name>
    <dbReference type="NCBI Taxonomy" id="1629725"/>
    <lineage>
        <taxon>Eukaryota</taxon>
        <taxon>Metazoa</taxon>
        <taxon>Ecdysozoa</taxon>
        <taxon>Arthropoda</taxon>
        <taxon>Hexapoda</taxon>
        <taxon>Insecta</taxon>
        <taxon>Pterygota</taxon>
        <taxon>Neoptera</taxon>
        <taxon>Endopterygota</taxon>
        <taxon>Coleoptera</taxon>
        <taxon>Polyphaga</taxon>
        <taxon>Scarabaeiformia</taxon>
        <taxon>Scarabaeidae</taxon>
        <taxon>Dynastinae</taxon>
        <taxon>Oryctes</taxon>
    </lineage>
</organism>
<evidence type="ECO:0000313" key="7">
    <source>
        <dbReference type="EMBL" id="KRT83986.1"/>
    </source>
</evidence>
<dbReference type="Proteomes" id="UP000051574">
    <property type="component" value="Unassembled WGS sequence"/>
</dbReference>
<dbReference type="Gene3D" id="2.10.70.80">
    <property type="match status" value="1"/>
</dbReference>
<protein>
    <recommendedName>
        <fullName evidence="6">VPS10 domain-containing protein</fullName>
    </recommendedName>
</protein>
<evidence type="ECO:0000256" key="5">
    <source>
        <dbReference type="SAM" id="SignalP"/>
    </source>
</evidence>
<dbReference type="PANTHER" id="PTHR12106">
    <property type="entry name" value="SORTILIN RELATED"/>
    <property type="match status" value="1"/>
</dbReference>
<dbReference type="Pfam" id="PF15902">
    <property type="entry name" value="Sortilin-Vps10"/>
    <property type="match status" value="1"/>
</dbReference>
<dbReference type="GO" id="GO:0005794">
    <property type="term" value="C:Golgi apparatus"/>
    <property type="evidence" value="ECO:0007669"/>
    <property type="project" value="TreeGrafter"/>
</dbReference>
<dbReference type="AlphaFoldDB" id="A0A0T6B9G7"/>
<evidence type="ECO:0000256" key="2">
    <source>
        <dbReference type="ARBA" id="ARBA00022737"/>
    </source>
</evidence>
<name>A0A0T6B9G7_9SCAR</name>
<evidence type="ECO:0000256" key="3">
    <source>
        <dbReference type="ARBA" id="ARBA00023136"/>
    </source>
</evidence>
<comment type="subcellular location">
    <subcellularLocation>
        <location evidence="1">Membrane</location>
    </subcellularLocation>
</comment>
<dbReference type="InterPro" id="IPR006581">
    <property type="entry name" value="VPS10"/>
</dbReference>
<dbReference type="EMBL" id="LJIG01002954">
    <property type="protein sequence ID" value="KRT83986.1"/>
    <property type="molecule type" value="Genomic_DNA"/>
</dbReference>
<dbReference type="GO" id="GO:0006892">
    <property type="term" value="P:post-Golgi vesicle-mediated transport"/>
    <property type="evidence" value="ECO:0007669"/>
    <property type="project" value="TreeGrafter"/>
</dbReference>
<evidence type="ECO:0000256" key="4">
    <source>
        <dbReference type="ARBA" id="ARBA00023180"/>
    </source>
</evidence>
<dbReference type="InterPro" id="IPR031777">
    <property type="entry name" value="Sortilin_C"/>
</dbReference>
<feature type="domain" description="VPS10" evidence="6">
    <location>
        <begin position="110"/>
        <end position="672"/>
    </location>
</feature>
<dbReference type="GO" id="GO:0016020">
    <property type="term" value="C:membrane"/>
    <property type="evidence" value="ECO:0007669"/>
    <property type="project" value="UniProtKB-SubCell"/>
</dbReference>
<reference evidence="7 8" key="1">
    <citation type="submission" date="2015-09" db="EMBL/GenBank/DDBJ databases">
        <title>Draft genome of the scarab beetle Oryctes borbonicus.</title>
        <authorList>
            <person name="Meyer J.M."/>
            <person name="Markov G.V."/>
            <person name="Baskaran P."/>
            <person name="Herrmann M."/>
            <person name="Sommer R.J."/>
            <person name="Roedelsperger C."/>
        </authorList>
    </citation>
    <scope>NUCLEOTIDE SEQUENCE [LARGE SCALE GENOMIC DNA]</scope>
    <source>
        <strain evidence="7">OB123</strain>
        <tissue evidence="7">Whole animal</tissue>
    </source>
</reference>
<keyword evidence="2" id="KW-0677">Repeat</keyword>
<comment type="caution">
    <text evidence="7">The sequence shown here is derived from an EMBL/GenBank/DDBJ whole genome shotgun (WGS) entry which is preliminary data.</text>
</comment>
<gene>
    <name evidence="7" type="ORF">AMK59_2681</name>
</gene>
<dbReference type="SUPFAM" id="SSF110296">
    <property type="entry name" value="Oligoxyloglucan reducing end-specific cellobiohydrolase"/>
    <property type="match status" value="1"/>
</dbReference>